<feature type="binding site" evidence="18">
    <location>
        <position position="85"/>
    </location>
    <ligand>
        <name>Zn(2+)</name>
        <dbReference type="ChEBI" id="CHEBI:29105"/>
        <note>catalytic</note>
    </ligand>
</feature>
<dbReference type="InterPro" id="IPR024072">
    <property type="entry name" value="DHFR-like_dom_sf"/>
</dbReference>
<comment type="catalytic activity">
    <reaction evidence="14 15">
        <text>2,5-diamino-6-hydroxy-4-(5-phosphoribosylamino)-pyrimidine + H2O + H(+) = 5-amino-6-(5-phospho-D-ribosylamino)uracil + NH4(+)</text>
        <dbReference type="Rhea" id="RHEA:21868"/>
        <dbReference type="ChEBI" id="CHEBI:15377"/>
        <dbReference type="ChEBI" id="CHEBI:15378"/>
        <dbReference type="ChEBI" id="CHEBI:28938"/>
        <dbReference type="ChEBI" id="CHEBI:58453"/>
        <dbReference type="ChEBI" id="CHEBI:58614"/>
        <dbReference type="EC" id="3.5.4.26"/>
    </reaction>
</comment>
<feature type="binding site" evidence="17">
    <location>
        <position position="298"/>
    </location>
    <ligand>
        <name>substrate</name>
    </ligand>
</feature>
<feature type="binding site" evidence="17">
    <location>
        <position position="169"/>
    </location>
    <ligand>
        <name>NADP(+)</name>
        <dbReference type="ChEBI" id="CHEBI:58349"/>
    </ligand>
</feature>
<gene>
    <name evidence="20" type="ordered locus">Hore_09990</name>
</gene>
<comment type="pathway">
    <text evidence="2 15">Cofactor biosynthesis; riboflavin biosynthesis; 5-amino-6-(D-ribitylamino)uracil from GTP: step 2/4.</text>
</comment>
<dbReference type="EMBL" id="CP001098">
    <property type="protein sequence ID" value="ACL69755.1"/>
    <property type="molecule type" value="Genomic_DNA"/>
</dbReference>
<evidence type="ECO:0000256" key="4">
    <source>
        <dbReference type="ARBA" id="ARBA00005259"/>
    </source>
</evidence>
<dbReference type="EC" id="1.1.1.193" evidence="15"/>
<dbReference type="EC" id="3.5.4.26" evidence="15"/>
<dbReference type="NCBIfam" id="TIGR00227">
    <property type="entry name" value="ribD_Cterm"/>
    <property type="match status" value="1"/>
</dbReference>
<comment type="similarity">
    <text evidence="4 15">In the N-terminal section; belongs to the cytidine and deoxycytidylate deaminase family.</text>
</comment>
<evidence type="ECO:0000256" key="17">
    <source>
        <dbReference type="PIRSR" id="PIRSR006769-2"/>
    </source>
</evidence>
<keyword evidence="11 15" id="KW-0560">Oxidoreductase</keyword>
<dbReference type="PIRSF" id="PIRSF006769">
    <property type="entry name" value="RibD"/>
    <property type="match status" value="1"/>
</dbReference>
<dbReference type="Gene3D" id="3.40.140.10">
    <property type="entry name" value="Cytidine Deaminase, domain 2"/>
    <property type="match status" value="1"/>
</dbReference>
<evidence type="ECO:0000256" key="9">
    <source>
        <dbReference type="ARBA" id="ARBA00022833"/>
    </source>
</evidence>
<comment type="catalytic activity">
    <reaction evidence="13 15">
        <text>5-amino-6-(5-phospho-D-ribitylamino)uracil + NADP(+) = 5-amino-6-(5-phospho-D-ribosylamino)uracil + NADPH + H(+)</text>
        <dbReference type="Rhea" id="RHEA:17845"/>
        <dbReference type="ChEBI" id="CHEBI:15378"/>
        <dbReference type="ChEBI" id="CHEBI:57783"/>
        <dbReference type="ChEBI" id="CHEBI:58349"/>
        <dbReference type="ChEBI" id="CHEBI:58421"/>
        <dbReference type="ChEBI" id="CHEBI:58453"/>
        <dbReference type="EC" id="1.1.1.193"/>
    </reaction>
</comment>
<dbReference type="UniPathway" id="UPA00275">
    <property type="reaction ID" value="UER00401"/>
</dbReference>
<dbReference type="Pfam" id="PF00383">
    <property type="entry name" value="dCMP_cyt_deam_1"/>
    <property type="match status" value="1"/>
</dbReference>
<name>B8CWT6_HALOH</name>
<comment type="pathway">
    <text evidence="3 15">Cofactor biosynthesis; riboflavin biosynthesis; 5-amino-6-(D-ribitylamino)uracil from GTP: step 3/4.</text>
</comment>
<feature type="binding site" evidence="18">
    <location>
        <position position="51"/>
    </location>
    <ligand>
        <name>Zn(2+)</name>
        <dbReference type="ChEBI" id="CHEBI:29105"/>
        <note>catalytic</note>
    </ligand>
</feature>
<proteinExistence type="inferred from homology"/>
<evidence type="ECO:0000256" key="18">
    <source>
        <dbReference type="PIRSR" id="PIRSR006769-3"/>
    </source>
</evidence>
<evidence type="ECO:0000256" key="5">
    <source>
        <dbReference type="ARBA" id="ARBA00007417"/>
    </source>
</evidence>
<dbReference type="eggNOG" id="COG1985">
    <property type="taxonomic scope" value="Bacteria"/>
</dbReference>
<keyword evidence="8 15" id="KW-0378">Hydrolase</keyword>
<keyword evidence="10 15" id="KW-0521">NADP</keyword>
<dbReference type="FunFam" id="3.40.140.10:FF:000025">
    <property type="entry name" value="Riboflavin biosynthesis protein RibD"/>
    <property type="match status" value="1"/>
</dbReference>
<accession>B8CWT6</accession>
<dbReference type="Gene3D" id="3.40.430.10">
    <property type="entry name" value="Dihydrofolate Reductase, subunit A"/>
    <property type="match status" value="1"/>
</dbReference>
<comment type="cofactor">
    <cofactor evidence="15 18">
        <name>Zn(2+)</name>
        <dbReference type="ChEBI" id="CHEBI:29105"/>
    </cofactor>
    <text evidence="15 18">Binds 1 zinc ion.</text>
</comment>
<feature type="binding site" evidence="17">
    <location>
        <position position="224"/>
    </location>
    <ligand>
        <name>NADP(+)</name>
        <dbReference type="ChEBI" id="CHEBI:58349"/>
    </ligand>
</feature>
<dbReference type="InterPro" id="IPR050765">
    <property type="entry name" value="Riboflavin_Biosynth_HTPR"/>
</dbReference>
<dbReference type="InterPro" id="IPR004794">
    <property type="entry name" value="Eubact_RibD"/>
</dbReference>
<feature type="binding site" evidence="17">
    <location>
        <position position="197"/>
    </location>
    <ligand>
        <name>NADP(+)</name>
        <dbReference type="ChEBI" id="CHEBI:58349"/>
    </ligand>
</feature>
<keyword evidence="7 15" id="KW-0479">Metal-binding</keyword>
<keyword evidence="12" id="KW-0511">Multifunctional enzyme</keyword>
<keyword evidence="9 15" id="KW-0862">Zinc</keyword>
<evidence type="ECO:0000256" key="12">
    <source>
        <dbReference type="ARBA" id="ARBA00023268"/>
    </source>
</evidence>
<feature type="binding site" evidence="17">
    <location>
        <position position="208"/>
    </location>
    <ligand>
        <name>substrate</name>
    </ligand>
</feature>
<dbReference type="GO" id="GO:0009231">
    <property type="term" value="P:riboflavin biosynthetic process"/>
    <property type="evidence" value="ECO:0007669"/>
    <property type="project" value="UniProtKB-UniPathway"/>
</dbReference>
<feature type="domain" description="CMP/dCMP-type deaminase" evidence="19">
    <location>
        <begin position="2"/>
        <end position="124"/>
    </location>
</feature>
<dbReference type="GO" id="GO:0008703">
    <property type="term" value="F:5-amino-6-(5-phosphoribosylamino)uracil reductase activity"/>
    <property type="evidence" value="ECO:0007669"/>
    <property type="project" value="UniProtKB-EC"/>
</dbReference>
<dbReference type="PANTHER" id="PTHR38011">
    <property type="entry name" value="DIHYDROFOLATE REDUCTASE FAMILY PROTEIN (AFU_ORTHOLOGUE AFUA_8G06820)"/>
    <property type="match status" value="1"/>
</dbReference>
<dbReference type="STRING" id="373903.Hore_09990"/>
<feature type="binding site" evidence="18">
    <location>
        <position position="76"/>
    </location>
    <ligand>
        <name>Zn(2+)</name>
        <dbReference type="ChEBI" id="CHEBI:29105"/>
        <note>catalytic</note>
    </ligand>
</feature>
<dbReference type="CDD" id="cd01284">
    <property type="entry name" value="Riboflavin_deaminase-reductase"/>
    <property type="match status" value="1"/>
</dbReference>
<protein>
    <recommendedName>
        <fullName evidence="15">Riboflavin biosynthesis protein RibD</fullName>
    </recommendedName>
    <domain>
        <recommendedName>
            <fullName evidence="15">Diaminohydroxyphosphoribosylaminopyrimidine deaminase</fullName>
            <shortName evidence="15">DRAP deaminase</shortName>
            <ecNumber evidence="15">3.5.4.26</ecNumber>
        </recommendedName>
        <alternativeName>
            <fullName evidence="15">Riboflavin-specific deaminase</fullName>
        </alternativeName>
    </domain>
    <domain>
        <recommendedName>
            <fullName evidence="15">5-amino-6-(5-phosphoribosylamino)uracil reductase</fullName>
            <ecNumber evidence="15">1.1.1.193</ecNumber>
        </recommendedName>
        <alternativeName>
            <fullName evidence="15">HTP reductase</fullName>
        </alternativeName>
    </domain>
</protein>
<dbReference type="GO" id="GO:0050661">
    <property type="term" value="F:NADP binding"/>
    <property type="evidence" value="ECO:0007669"/>
    <property type="project" value="InterPro"/>
</dbReference>
<dbReference type="AlphaFoldDB" id="B8CWT6"/>
<evidence type="ECO:0000256" key="11">
    <source>
        <dbReference type="ARBA" id="ARBA00023002"/>
    </source>
</evidence>
<sequence>MDKDIYYMEKALTLARKGVGYTSPNPMVGAVVVRDDKIVGEGHHRYYGGPHAEVYALEEAGEKAFGSTLYVNLEPCSHYGKTPPCVFKIIESGVKRVVISMVDPNPRVSGKGIEMLKKAGIEVTVGVLEEKARNLNEVFIKNITNRMPFVYLKMAQTLDGYLATSSGDSRWVTGKKARQYVHRLRHRVDAILVGIGTVLKDDPRLTTRLSDGKGKDSIKIVLDSKLKIPLTANILNQENDAPVIIVCGHRVDSHKKKSLKQLKSVEVLSLDLNEYGQIPIKELLINLNKKGISSLLVEGGGRVNYSFLKEGFVDKMLFFIAPKLLGGSDGVSVFDGKGAEVMAKVKKLKKYKIEEIGEDILITGTL</sequence>
<feature type="binding site" evidence="17">
    <location>
        <position position="155"/>
    </location>
    <ligand>
        <name>NADP(+)</name>
        <dbReference type="ChEBI" id="CHEBI:58349"/>
    </ligand>
</feature>
<dbReference type="RefSeq" id="WP_012635940.1">
    <property type="nucleotide sequence ID" value="NC_011899.1"/>
</dbReference>
<feature type="binding site" evidence="17">
    <location>
        <position position="185"/>
    </location>
    <ligand>
        <name>substrate</name>
    </ligand>
</feature>
<reference evidence="20 21" key="1">
    <citation type="journal article" date="2009" name="PLoS ONE">
        <title>Genome analysis of the anaerobic thermohalophilic bacterium Halothermothrix orenii.</title>
        <authorList>
            <person name="Mavromatis K."/>
            <person name="Ivanova N."/>
            <person name="Anderson I."/>
            <person name="Lykidis A."/>
            <person name="Hooper S.D."/>
            <person name="Sun H."/>
            <person name="Kunin V."/>
            <person name="Lapidus A."/>
            <person name="Hugenholtz P."/>
            <person name="Patel B."/>
            <person name="Kyrpides N.C."/>
        </authorList>
    </citation>
    <scope>NUCLEOTIDE SEQUENCE [LARGE SCALE GENOMIC DNA]</scope>
    <source>
        <strain evidence="21">H 168 / OCM 544 / DSM 9562</strain>
    </source>
</reference>
<evidence type="ECO:0000256" key="7">
    <source>
        <dbReference type="ARBA" id="ARBA00022723"/>
    </source>
</evidence>
<dbReference type="InterPro" id="IPR016192">
    <property type="entry name" value="APOBEC/CMP_deaminase_Zn-bd"/>
</dbReference>
<evidence type="ECO:0000256" key="1">
    <source>
        <dbReference type="ARBA" id="ARBA00002151"/>
    </source>
</evidence>
<dbReference type="KEGG" id="hor:Hore_09990"/>
<evidence type="ECO:0000256" key="8">
    <source>
        <dbReference type="ARBA" id="ARBA00022801"/>
    </source>
</evidence>
<evidence type="ECO:0000256" key="16">
    <source>
        <dbReference type="PIRSR" id="PIRSR006769-1"/>
    </source>
</evidence>
<feature type="active site" description="Proton donor" evidence="16">
    <location>
        <position position="53"/>
    </location>
</feature>
<dbReference type="Proteomes" id="UP000000719">
    <property type="component" value="Chromosome"/>
</dbReference>
<dbReference type="OrthoDB" id="9800865at2"/>
<dbReference type="PROSITE" id="PS00903">
    <property type="entry name" value="CYT_DCMP_DEAMINASES_1"/>
    <property type="match status" value="1"/>
</dbReference>
<feature type="binding site" evidence="17">
    <location>
        <position position="201"/>
    </location>
    <ligand>
        <name>NADP(+)</name>
        <dbReference type="ChEBI" id="CHEBI:58349"/>
    </ligand>
</feature>
<dbReference type="GO" id="GO:0008835">
    <property type="term" value="F:diaminohydroxyphosphoribosylaminopyrimidine deaminase activity"/>
    <property type="evidence" value="ECO:0007669"/>
    <property type="project" value="UniProtKB-EC"/>
</dbReference>
<evidence type="ECO:0000256" key="2">
    <source>
        <dbReference type="ARBA" id="ARBA00004882"/>
    </source>
</evidence>
<evidence type="ECO:0000313" key="20">
    <source>
        <dbReference type="EMBL" id="ACL69755.1"/>
    </source>
</evidence>
<evidence type="ECO:0000256" key="6">
    <source>
        <dbReference type="ARBA" id="ARBA00022619"/>
    </source>
</evidence>
<dbReference type="PANTHER" id="PTHR38011:SF7">
    <property type="entry name" value="2,5-DIAMINO-6-RIBOSYLAMINO-4(3H)-PYRIMIDINONE 5'-PHOSPHATE REDUCTASE"/>
    <property type="match status" value="1"/>
</dbReference>
<organism evidence="20 21">
    <name type="scientific">Halothermothrix orenii (strain H 168 / OCM 544 / DSM 9562)</name>
    <dbReference type="NCBI Taxonomy" id="373903"/>
    <lineage>
        <taxon>Bacteria</taxon>
        <taxon>Bacillati</taxon>
        <taxon>Bacillota</taxon>
        <taxon>Clostridia</taxon>
        <taxon>Halanaerobiales</taxon>
        <taxon>Halothermotrichaceae</taxon>
        <taxon>Halothermothrix</taxon>
    </lineage>
</organism>
<dbReference type="InterPro" id="IPR016193">
    <property type="entry name" value="Cytidine_deaminase-like"/>
</dbReference>
<evidence type="ECO:0000256" key="3">
    <source>
        <dbReference type="ARBA" id="ARBA00004910"/>
    </source>
</evidence>
<dbReference type="InterPro" id="IPR011549">
    <property type="entry name" value="RibD_C"/>
</dbReference>
<dbReference type="HOGENOM" id="CLU_036590_1_2_9"/>
<comment type="function">
    <text evidence="1 15">Converts 2,5-diamino-6-(ribosylamino)-4(3h)-pyrimidinone 5'-phosphate into 5-amino-6-(ribosylamino)-2,4(1h,3h)-pyrimidinedione 5'-phosphate.</text>
</comment>
<evidence type="ECO:0000256" key="15">
    <source>
        <dbReference type="PIRNR" id="PIRNR006769"/>
    </source>
</evidence>
<dbReference type="SUPFAM" id="SSF53927">
    <property type="entry name" value="Cytidine deaminase-like"/>
    <property type="match status" value="1"/>
</dbReference>
<dbReference type="InterPro" id="IPR002734">
    <property type="entry name" value="RibDG_C"/>
</dbReference>
<dbReference type="PROSITE" id="PS51747">
    <property type="entry name" value="CYT_DCMP_DEAMINASES_2"/>
    <property type="match status" value="1"/>
</dbReference>
<dbReference type="Pfam" id="PF01872">
    <property type="entry name" value="RibD_C"/>
    <property type="match status" value="1"/>
</dbReference>
<evidence type="ECO:0000256" key="13">
    <source>
        <dbReference type="ARBA" id="ARBA00049861"/>
    </source>
</evidence>
<dbReference type="SUPFAM" id="SSF53597">
    <property type="entry name" value="Dihydrofolate reductase-like"/>
    <property type="match status" value="1"/>
</dbReference>
<keyword evidence="6 15" id="KW-0686">Riboflavin biosynthesis</keyword>
<evidence type="ECO:0000256" key="10">
    <source>
        <dbReference type="ARBA" id="ARBA00022857"/>
    </source>
</evidence>
<dbReference type="InterPro" id="IPR002125">
    <property type="entry name" value="CMP_dCMP_dom"/>
</dbReference>
<feature type="binding site" evidence="17">
    <location>
        <position position="205"/>
    </location>
    <ligand>
        <name>substrate</name>
    </ligand>
</feature>
<keyword evidence="21" id="KW-1185">Reference proteome</keyword>
<dbReference type="eggNOG" id="COG0117">
    <property type="taxonomic scope" value="Bacteria"/>
</dbReference>
<evidence type="ECO:0000313" key="21">
    <source>
        <dbReference type="Proteomes" id="UP000000719"/>
    </source>
</evidence>
<dbReference type="GO" id="GO:0008270">
    <property type="term" value="F:zinc ion binding"/>
    <property type="evidence" value="ECO:0007669"/>
    <property type="project" value="InterPro"/>
</dbReference>
<dbReference type="NCBIfam" id="TIGR00326">
    <property type="entry name" value="eubact_ribD"/>
    <property type="match status" value="1"/>
</dbReference>
<feature type="binding site" evidence="17">
    <location>
        <position position="171"/>
    </location>
    <ligand>
        <name>NADP(+)</name>
        <dbReference type="ChEBI" id="CHEBI:58349"/>
    </ligand>
</feature>
<evidence type="ECO:0000256" key="14">
    <source>
        <dbReference type="ARBA" id="ARBA00049886"/>
    </source>
</evidence>
<evidence type="ECO:0000259" key="19">
    <source>
        <dbReference type="PROSITE" id="PS51747"/>
    </source>
</evidence>
<feature type="binding site" evidence="17">
    <location>
        <begin position="300"/>
        <end position="306"/>
    </location>
    <ligand>
        <name>NADP(+)</name>
        <dbReference type="ChEBI" id="CHEBI:58349"/>
    </ligand>
</feature>
<comment type="similarity">
    <text evidence="5 15">In the C-terminal section; belongs to the HTP reductase family.</text>
</comment>